<keyword evidence="1" id="KW-0812">Transmembrane</keyword>
<accession>A0A0D0LBI3</accession>
<evidence type="ECO:0000256" key="1">
    <source>
        <dbReference type="SAM" id="Phobius"/>
    </source>
</evidence>
<dbReference type="Proteomes" id="UP000032067">
    <property type="component" value="Unassembled WGS sequence"/>
</dbReference>
<feature type="transmembrane region" description="Helical" evidence="1">
    <location>
        <begin position="103"/>
        <end position="124"/>
    </location>
</feature>
<evidence type="ECO:0000259" key="2">
    <source>
        <dbReference type="Pfam" id="PF01569"/>
    </source>
</evidence>
<organism evidence="3 4">
    <name type="scientific">Variovorax paradoxus</name>
    <dbReference type="NCBI Taxonomy" id="34073"/>
    <lineage>
        <taxon>Bacteria</taxon>
        <taxon>Pseudomonadati</taxon>
        <taxon>Pseudomonadota</taxon>
        <taxon>Betaproteobacteria</taxon>
        <taxon>Burkholderiales</taxon>
        <taxon>Comamonadaceae</taxon>
        <taxon>Variovorax</taxon>
    </lineage>
</organism>
<dbReference type="Gene3D" id="1.20.144.10">
    <property type="entry name" value="Phosphatidic acid phosphatase type 2/haloperoxidase"/>
    <property type="match status" value="1"/>
</dbReference>
<proteinExistence type="predicted"/>
<feature type="transmembrane region" description="Helical" evidence="1">
    <location>
        <begin position="204"/>
        <end position="221"/>
    </location>
</feature>
<feature type="transmembrane region" description="Helical" evidence="1">
    <location>
        <begin position="74"/>
        <end position="96"/>
    </location>
</feature>
<gene>
    <name evidence="3" type="ORF">RT97_04335</name>
</gene>
<dbReference type="InterPro" id="IPR000326">
    <property type="entry name" value="PAP2/HPO"/>
</dbReference>
<feature type="domain" description="Phosphatidic acid phosphatase type 2/haloperoxidase" evidence="2">
    <location>
        <begin position="107"/>
        <end position="222"/>
    </location>
</feature>
<dbReference type="Pfam" id="PF01569">
    <property type="entry name" value="PAP2"/>
    <property type="match status" value="1"/>
</dbReference>
<dbReference type="EMBL" id="JXQQ01000009">
    <property type="protein sequence ID" value="KIQ35552.1"/>
    <property type="molecule type" value="Genomic_DNA"/>
</dbReference>
<protein>
    <submittedName>
        <fullName evidence="3">PA-phosphatase</fullName>
    </submittedName>
</protein>
<name>A0A0D0LBI3_VARPD</name>
<feature type="transmembrane region" description="Helical" evidence="1">
    <location>
        <begin position="153"/>
        <end position="173"/>
    </location>
</feature>
<comment type="caution">
    <text evidence="3">The sequence shown here is derived from an EMBL/GenBank/DDBJ whole genome shotgun (WGS) entry which is preliminary data.</text>
</comment>
<feature type="transmembrane region" description="Helical" evidence="1">
    <location>
        <begin position="180"/>
        <end position="198"/>
    </location>
</feature>
<dbReference type="SUPFAM" id="SSF48317">
    <property type="entry name" value="Acid phosphatase/Vanadium-dependent haloperoxidase"/>
    <property type="match status" value="1"/>
</dbReference>
<dbReference type="InterPro" id="IPR036938">
    <property type="entry name" value="PAP2/HPO_sf"/>
</dbReference>
<sequence length="237" mass="26075">MPPASMTHPSFDDSPLPSTRWLRALWLRCKTLWPLKLVGNTVATIGFFPLYFWIMKNAGQAWVLPLTAFDRLIAFWPAVLPIYLSLWGYIALPVLLAKDRRELWSFSFGCAAMTALALVVFWFMPTAIPNFTIDATPGTSLHFLKTVDSAGNAFPSLHVSFSVFACIVLARQLRDAGAPAWLRLFNVAWAVAIVYSTMAVRQHVLIDVLGGLVLGLALGFVSRERSAAAPPVGARAV</sequence>
<reference evidence="3 4" key="1">
    <citation type="submission" date="2014-12" db="EMBL/GenBank/DDBJ databases">
        <title>16Stimator: statistical estimation of ribosomal gene copy numbers from draft genome assemblies.</title>
        <authorList>
            <person name="Perisin M.A."/>
            <person name="Vetter M."/>
            <person name="Gilbert J.A."/>
            <person name="Bergelson J."/>
        </authorList>
    </citation>
    <scope>NUCLEOTIDE SEQUENCE [LARGE SCALE GENOMIC DNA]</scope>
    <source>
        <strain evidence="3 4">MEDvA23</strain>
    </source>
</reference>
<keyword evidence="1" id="KW-0472">Membrane</keyword>
<dbReference type="AlphaFoldDB" id="A0A0D0LBI3"/>
<keyword evidence="1" id="KW-1133">Transmembrane helix</keyword>
<evidence type="ECO:0000313" key="4">
    <source>
        <dbReference type="Proteomes" id="UP000032067"/>
    </source>
</evidence>
<feature type="transmembrane region" description="Helical" evidence="1">
    <location>
        <begin position="33"/>
        <end position="54"/>
    </location>
</feature>
<evidence type="ECO:0000313" key="3">
    <source>
        <dbReference type="EMBL" id="KIQ35552.1"/>
    </source>
</evidence>